<evidence type="ECO:0000313" key="3">
    <source>
        <dbReference type="Proteomes" id="UP000053593"/>
    </source>
</evidence>
<feature type="compositionally biased region" description="Basic and acidic residues" evidence="1">
    <location>
        <begin position="295"/>
        <end position="305"/>
    </location>
</feature>
<feature type="region of interest" description="Disordered" evidence="1">
    <location>
        <begin position="846"/>
        <end position="923"/>
    </location>
</feature>
<feature type="region of interest" description="Disordered" evidence="1">
    <location>
        <begin position="1"/>
        <end position="20"/>
    </location>
</feature>
<evidence type="ECO:0000256" key="1">
    <source>
        <dbReference type="SAM" id="MobiDB-lite"/>
    </source>
</evidence>
<keyword evidence="3" id="KW-1185">Reference proteome</keyword>
<feature type="compositionally biased region" description="Acidic residues" evidence="1">
    <location>
        <begin position="116"/>
        <end position="135"/>
    </location>
</feature>
<feature type="compositionally biased region" description="Low complexity" evidence="1">
    <location>
        <begin position="205"/>
        <end position="216"/>
    </location>
</feature>
<accession>A0A0D0BD17</accession>
<feature type="compositionally biased region" description="Low complexity" evidence="1">
    <location>
        <begin position="65"/>
        <end position="82"/>
    </location>
</feature>
<feature type="compositionally biased region" description="Basic and acidic residues" evidence="1">
    <location>
        <begin position="490"/>
        <end position="500"/>
    </location>
</feature>
<feature type="region of interest" description="Disordered" evidence="1">
    <location>
        <begin position="1002"/>
        <end position="1047"/>
    </location>
</feature>
<feature type="region of interest" description="Disordered" evidence="1">
    <location>
        <begin position="34"/>
        <end position="247"/>
    </location>
</feature>
<evidence type="ECO:0000313" key="2">
    <source>
        <dbReference type="EMBL" id="KIK61545.1"/>
    </source>
</evidence>
<dbReference type="PANTHER" id="PTHR28122:SF1">
    <property type="entry name" value="E3 UBIQUITIN-PROTEIN LIGASE SUBSTRATE RECEPTOR MMS22"/>
    <property type="match status" value="1"/>
</dbReference>
<feature type="compositionally biased region" description="Basic and acidic residues" evidence="1">
    <location>
        <begin position="407"/>
        <end position="417"/>
    </location>
</feature>
<feature type="compositionally biased region" description="Polar residues" evidence="1">
    <location>
        <begin position="665"/>
        <end position="679"/>
    </location>
</feature>
<feature type="region of interest" description="Disordered" evidence="1">
    <location>
        <begin position="957"/>
        <end position="976"/>
    </location>
</feature>
<feature type="compositionally biased region" description="Polar residues" evidence="1">
    <location>
        <begin position="644"/>
        <end position="653"/>
    </location>
</feature>
<dbReference type="PANTHER" id="PTHR28122">
    <property type="entry name" value="E3 UBIQUITIN-PROTEIN LIGASE SUBSTRATE RECEPTOR MMS22"/>
    <property type="match status" value="1"/>
</dbReference>
<feature type="compositionally biased region" description="Low complexity" evidence="1">
    <location>
        <begin position="1005"/>
        <end position="1020"/>
    </location>
</feature>
<dbReference type="OrthoDB" id="2386201at2759"/>
<dbReference type="InterPro" id="IPR019021">
    <property type="entry name" value="Mms22"/>
</dbReference>
<feature type="compositionally biased region" description="Basic residues" evidence="1">
    <location>
        <begin position="910"/>
        <end position="923"/>
    </location>
</feature>
<dbReference type="EMBL" id="KN834770">
    <property type="protein sequence ID" value="KIK61545.1"/>
    <property type="molecule type" value="Genomic_DNA"/>
</dbReference>
<name>A0A0D0BD17_9AGAR</name>
<feature type="compositionally biased region" description="Acidic residues" evidence="1">
    <location>
        <begin position="1"/>
        <end position="16"/>
    </location>
</feature>
<feature type="compositionally biased region" description="Low complexity" evidence="1">
    <location>
        <begin position="703"/>
        <end position="719"/>
    </location>
</feature>
<feature type="compositionally biased region" description="Polar residues" evidence="1">
    <location>
        <begin position="189"/>
        <end position="198"/>
    </location>
</feature>
<dbReference type="GO" id="GO:0005634">
    <property type="term" value="C:nucleus"/>
    <property type="evidence" value="ECO:0007669"/>
    <property type="project" value="InterPro"/>
</dbReference>
<feature type="region of interest" description="Disordered" evidence="1">
    <location>
        <begin position="1091"/>
        <end position="1110"/>
    </location>
</feature>
<dbReference type="Proteomes" id="UP000053593">
    <property type="component" value="Unassembled WGS sequence"/>
</dbReference>
<feature type="region of interest" description="Disordered" evidence="1">
    <location>
        <begin position="780"/>
        <end position="824"/>
    </location>
</feature>
<feature type="compositionally biased region" description="Pro residues" evidence="1">
    <location>
        <begin position="220"/>
        <end position="235"/>
    </location>
</feature>
<dbReference type="Pfam" id="PF09462">
    <property type="entry name" value="Mus7"/>
    <property type="match status" value="1"/>
</dbReference>
<dbReference type="GO" id="GO:0031297">
    <property type="term" value="P:replication fork processing"/>
    <property type="evidence" value="ECO:0007669"/>
    <property type="project" value="InterPro"/>
</dbReference>
<feature type="compositionally biased region" description="Basic and acidic residues" evidence="1">
    <location>
        <begin position="361"/>
        <end position="397"/>
    </location>
</feature>
<protein>
    <submittedName>
        <fullName evidence="2">Uncharacterized protein</fullName>
    </submittedName>
</protein>
<feature type="region of interest" description="Disordered" evidence="1">
    <location>
        <begin position="627"/>
        <end position="720"/>
    </location>
</feature>
<organism evidence="2 3">
    <name type="scientific">Collybiopsis luxurians FD-317 M1</name>
    <dbReference type="NCBI Taxonomy" id="944289"/>
    <lineage>
        <taxon>Eukaryota</taxon>
        <taxon>Fungi</taxon>
        <taxon>Dikarya</taxon>
        <taxon>Basidiomycota</taxon>
        <taxon>Agaricomycotina</taxon>
        <taxon>Agaricomycetes</taxon>
        <taxon>Agaricomycetidae</taxon>
        <taxon>Agaricales</taxon>
        <taxon>Marasmiineae</taxon>
        <taxon>Omphalotaceae</taxon>
        <taxon>Collybiopsis</taxon>
        <taxon>Collybiopsis luxurians</taxon>
    </lineage>
</organism>
<feature type="region of interest" description="Disordered" evidence="1">
    <location>
        <begin position="282"/>
        <end position="614"/>
    </location>
</feature>
<gene>
    <name evidence="2" type="ORF">GYMLUDRAFT_563965</name>
</gene>
<reference evidence="2 3" key="1">
    <citation type="submission" date="2014-04" db="EMBL/GenBank/DDBJ databases">
        <title>Evolutionary Origins and Diversification of the Mycorrhizal Mutualists.</title>
        <authorList>
            <consortium name="DOE Joint Genome Institute"/>
            <consortium name="Mycorrhizal Genomics Consortium"/>
            <person name="Kohler A."/>
            <person name="Kuo A."/>
            <person name="Nagy L.G."/>
            <person name="Floudas D."/>
            <person name="Copeland A."/>
            <person name="Barry K.W."/>
            <person name="Cichocki N."/>
            <person name="Veneault-Fourrey C."/>
            <person name="LaButti K."/>
            <person name="Lindquist E.A."/>
            <person name="Lipzen A."/>
            <person name="Lundell T."/>
            <person name="Morin E."/>
            <person name="Murat C."/>
            <person name="Riley R."/>
            <person name="Ohm R."/>
            <person name="Sun H."/>
            <person name="Tunlid A."/>
            <person name="Henrissat B."/>
            <person name="Grigoriev I.V."/>
            <person name="Hibbett D.S."/>
            <person name="Martin F."/>
        </authorList>
    </citation>
    <scope>NUCLEOTIDE SEQUENCE [LARGE SCALE GENOMIC DNA]</scope>
    <source>
        <strain evidence="2 3">FD-317 M1</strain>
    </source>
</reference>
<proteinExistence type="predicted"/>
<dbReference type="HOGENOM" id="CLU_235583_0_0_1"/>
<feature type="compositionally biased region" description="Polar residues" evidence="1">
    <location>
        <begin position="474"/>
        <end position="483"/>
    </location>
</feature>
<feature type="compositionally biased region" description="Basic residues" evidence="1">
    <location>
        <begin position="961"/>
        <end position="976"/>
    </location>
</feature>
<sequence>MDEDDYVETSDKEELEESRGLFYAAGTRGIVKQPSEWESSRVAKRRKISHIFENEKETQPLSSQTHLDSTSTPSSSEWPSHSDTLETEPTEPPSALLEETLASKDSPLSFPSSDPVQDEEALDVGEGDGLDDWEMSQDPLNLLSYQEQDEQDVLSTLPPSSPHPGVAGASDDLLDFDDSSLHLPPSLGQLETLTTPLNGDTHKNASPLPSRPPLAAVESPEPPLSRPYPASPPPSSLQHQAPENDADAAYARILQAGRTLRTRRVDQQHPYTFEFMKYKRQMEGNPDAIVKPRHVGRETHKREGYWSDAEETQEQEFRPPSDEEESQVLPQGRRHQASAPASAGDALVPALPESSDDEEMRDLRREARRVEKERKRKEREERRANKEKETRDKEMQARSKAFPVKGNEQRTRRERPASVKHSKRNPTPNPAGRPYARDTSPAPESSPSVDIHRGSGEPYDSIFGPWKSDEDDSSSGLFSTNGDHSGVGRNVEDLGSKFSREAGLSGSSRASRHSKSPPLNPAADAGSMAIVSSGPDSDSSESESENERQRRKKRKQMKALGRMFPKFMLSTFGIRKLGSDPNSDTQQKRDRGEQQQISLIDSDDEDGAVLPGKARVRLRKGNRLLKAVKGDTESDSEKDEGNKQRSSSASVFSSPDLGPPRELSLSPNANITLSYSGGPQRSPIRRRISTYSRSHPGKTNEVIELSSSSSSSCDSSSNESDIDDEDIAFFLRGEQLGGTHHSTFRPRTRNEMLIDYMLARNVRFGVSLKKRKRGKEILKAQGHRANSGKANLDPGLHHRRPQSLSLTIPSKKPDSSSRPPIIKHRFDVIRPGQSGGRQTLLSFRNHRARHNAHPDGRKTRPSSASIREEDGSVASGYEYNDEAGQADTEEEDTDVQVLYSTCEDEDGPRVKKSKKPTWKQKLKRRKEMERLQGVYTHSADPGTRLLDNVGDYEALESAKQHGGHTRKRRAVGRKVRKLKRDQRGLLRKILELDDDDEELRKALAPPSSTSQSQPQQTHSSLVTSTGKARPLRRLNSPSNDDSALEREPGRIASDLDYTLLRPGRTFGSNTYIKRGMLYELIQVLHTPSLTPSDQSFSPREPHHKPFRPSYKVPHQSLTISLSKPFSDFLRDLPVLCEVLLECVTGLPDPDEESMTAEWRSVLRGAEEVLTGFLTGQGEEAVTESLVQCIQNMVQRAVDHILSHMLDAGFGKSTIDMMVLEVCWFAVELTARVRLNDRLLGACKFLVRCLLELDPGLKAAMMLVRDPESGELTNTNSVIQRTAELWVCLIHLLKSKVDGSQFAHNHPLWTLVKEELILRDSSETWTISANNAIWLTISGLCALSQFSEYGLCKEKPTLPEHWPTVQFALTRMKFEADRNFDSQLQPEVVAKRDLYIGLVVSRCFLLVARWGWDPESAGEVLKYLFKAFSSRNFRDLQHEKTDFPGFIRTHSWDACYDHSWRDSSFVLLLKLVVQRGNRIRESGGENKLKKLVALINPTSAVPVFSKKRPPQGNEMSMLYNRTAATAVSLHLLPSDYRSKIQQARNYVDFEKSDDSTRMICIRSLTYLTQMMVLEKLALEDTEVKDWYKVMIEVLIKEYRVHKTVAKAQREINRVHLLVNALLGSLRHVLNAYNASELDAQYPDPSLLDVAQKIANDSDLMEDSQTAKQVEQVLRTFLSLREKVVPPPPRPSMEPLLNGDVDSHESQDSQDQYGCLSLNFDDPRLDMVLAGGMIQEDHSLKVISDMEKKTGKILGPLTWALYRRLRSSFKYSKGTRPSDQYMENVDLWIDTWLHCASVALMHGQKSTWSTYCLDCRENTWKDIDIIWCRRIDMRVAFSILSRNPMAYSDPKLKDYFIDTLFDALVPGPITREHEFVSWLFSIDGLRHPLLRNLPVVLPPPPEIYVLSQGDLSSLREQYLGGKFCSCVAFILCFMFDDNRCSGQHRRIVT</sequence>
<dbReference type="GO" id="GO:0000724">
    <property type="term" value="P:double-strand break repair via homologous recombination"/>
    <property type="evidence" value="ECO:0007669"/>
    <property type="project" value="TreeGrafter"/>
</dbReference>
<dbReference type="GO" id="GO:0035361">
    <property type="term" value="C:Cul8-RING ubiquitin ligase complex"/>
    <property type="evidence" value="ECO:0007669"/>
    <property type="project" value="TreeGrafter"/>
</dbReference>